<keyword evidence="2 3" id="KW-0378">Hydrolase</keyword>
<dbReference type="PATRIC" id="fig|1502293.3.peg.1273"/>
<comment type="caution">
    <text evidence="4">The sequence shown here is derived from an EMBL/GenBank/DDBJ whole genome shotgun (WGS) entry which is preliminary data.</text>
</comment>
<gene>
    <name evidence="4" type="ORF">AAA799N04_01372</name>
</gene>
<dbReference type="InterPro" id="IPR029001">
    <property type="entry name" value="ITPase-like_fam"/>
</dbReference>
<reference evidence="4 5" key="1">
    <citation type="submission" date="2014-06" db="EMBL/GenBank/DDBJ databases">
        <authorList>
            <person name="Ngugi D.K."/>
            <person name="Blom J."/>
            <person name="Alam I."/>
            <person name="Rashid M."/>
            <person name="Ba Alawi W."/>
            <person name="Zhang G."/>
            <person name="Hikmawan T."/>
            <person name="Guan Y."/>
            <person name="Antunes A."/>
            <person name="Siam R."/>
            <person name="ElDorry H."/>
            <person name="Bajic V."/>
            <person name="Stingl U."/>
        </authorList>
    </citation>
    <scope>NUCLEOTIDE SEQUENCE [LARGE SCALE GENOMIC DNA]</scope>
    <source>
        <strain evidence="4">SCGC AAA799-N04</strain>
    </source>
</reference>
<dbReference type="Gene3D" id="3.90.950.10">
    <property type="match status" value="1"/>
</dbReference>
<dbReference type="InterPro" id="IPR002637">
    <property type="entry name" value="RdgB/HAM1"/>
</dbReference>
<comment type="similarity">
    <text evidence="1 3">Belongs to the HAM1 NTPase family.</text>
</comment>
<evidence type="ECO:0000256" key="1">
    <source>
        <dbReference type="ARBA" id="ARBA00008023"/>
    </source>
</evidence>
<dbReference type="GO" id="GO:0047429">
    <property type="term" value="F:nucleoside triphosphate diphosphatase activity"/>
    <property type="evidence" value="ECO:0007669"/>
    <property type="project" value="InterPro"/>
</dbReference>
<dbReference type="PANTHER" id="PTHR11067:SF9">
    <property type="entry name" value="INOSINE TRIPHOSPHATE PYROPHOSPHATASE"/>
    <property type="match status" value="1"/>
</dbReference>
<proteinExistence type="inferred from homology"/>
<dbReference type="EC" id="3.6.1.19" evidence="4"/>
<evidence type="ECO:0000256" key="2">
    <source>
        <dbReference type="ARBA" id="ARBA00022801"/>
    </source>
</evidence>
<protein>
    <submittedName>
        <fullName evidence="4">DITP-XTP pyrophosphatase protein</fullName>
        <ecNumber evidence="4">3.6.1.19</ecNumber>
    </submittedName>
</protein>
<dbReference type="Proteomes" id="UP000028059">
    <property type="component" value="Unassembled WGS sequence"/>
</dbReference>
<accession>A0A081RLY3</accession>
<dbReference type="GO" id="GO:0009143">
    <property type="term" value="P:nucleoside triphosphate catabolic process"/>
    <property type="evidence" value="ECO:0007669"/>
    <property type="project" value="InterPro"/>
</dbReference>
<dbReference type="Pfam" id="PF01725">
    <property type="entry name" value="Ham1p_like"/>
    <property type="match status" value="1"/>
</dbReference>
<name>A0A081RLY3_9ARCH</name>
<keyword evidence="5" id="KW-1185">Reference proteome</keyword>
<dbReference type="GO" id="GO:0005737">
    <property type="term" value="C:cytoplasm"/>
    <property type="evidence" value="ECO:0007669"/>
    <property type="project" value="TreeGrafter"/>
</dbReference>
<dbReference type="CDD" id="cd00515">
    <property type="entry name" value="HAM1"/>
    <property type="match status" value="1"/>
</dbReference>
<dbReference type="SUPFAM" id="SSF52972">
    <property type="entry name" value="ITPase-like"/>
    <property type="match status" value="1"/>
</dbReference>
<dbReference type="PANTHER" id="PTHR11067">
    <property type="entry name" value="INOSINE TRIPHOSPHATE PYROPHOSPHATASE/HAM1 PROTEIN"/>
    <property type="match status" value="1"/>
</dbReference>
<evidence type="ECO:0000313" key="4">
    <source>
        <dbReference type="EMBL" id="KEQ56206.1"/>
    </source>
</evidence>
<evidence type="ECO:0000256" key="3">
    <source>
        <dbReference type="RuleBase" id="RU003781"/>
    </source>
</evidence>
<dbReference type="EMBL" id="JOKN01000028">
    <property type="protein sequence ID" value="KEQ56206.1"/>
    <property type="molecule type" value="Genomic_DNA"/>
</dbReference>
<dbReference type="AlphaFoldDB" id="A0A081RLY3"/>
<sequence>MRKLYDLYFVSSNSHKYKEAKSILDSFGIKLGFFKSNLEEIQSNSLKEIAEKKAKDAFSKCKKPIIIEDDGLFIDSLKGFPGPYSSYVFKTIGNKGILKLVPSKRKAKFVSIITYCDKKILESFDAKLDGTISKSQKGKGWGYDPIFIPKNSRKTFAEIDHKNELSHRFKALKKFSSWYLHKLESNGR</sequence>
<evidence type="ECO:0000313" key="5">
    <source>
        <dbReference type="Proteomes" id="UP000028059"/>
    </source>
</evidence>
<organism evidence="4 5">
    <name type="scientific">Marine Group I thaumarchaeote SCGC AAA799-N04</name>
    <dbReference type="NCBI Taxonomy" id="1502293"/>
    <lineage>
        <taxon>Archaea</taxon>
        <taxon>Nitrososphaerota</taxon>
        <taxon>Marine Group I</taxon>
    </lineage>
</organism>
<dbReference type="NCBIfam" id="TIGR00042">
    <property type="entry name" value="RdgB/HAM1 family non-canonical purine NTP pyrophosphatase"/>
    <property type="match status" value="1"/>
</dbReference>